<dbReference type="Pfam" id="PF09684">
    <property type="entry name" value="Tail_P2_I"/>
    <property type="match status" value="1"/>
</dbReference>
<evidence type="ECO:0000256" key="3">
    <source>
        <dbReference type="SAM" id="MobiDB-lite"/>
    </source>
</evidence>
<comment type="caution">
    <text evidence="4">The sequence shown here is derived from an EMBL/GenBank/DDBJ whole genome shotgun (WGS) entry which is preliminary data.</text>
</comment>
<dbReference type="InterPro" id="IPR011748">
    <property type="entry name" value="Unchr_phage_tail-like"/>
</dbReference>
<evidence type="ECO:0000313" key="4">
    <source>
        <dbReference type="EMBL" id="MBJ3764447.1"/>
    </source>
</evidence>
<dbReference type="Proteomes" id="UP000642488">
    <property type="component" value="Unassembled WGS sequence"/>
</dbReference>
<dbReference type="PROSITE" id="PS51125">
    <property type="entry name" value="NHL"/>
    <property type="match status" value="2"/>
</dbReference>
<feature type="repeat" description="NHL" evidence="2">
    <location>
        <begin position="150"/>
        <end position="182"/>
    </location>
</feature>
<dbReference type="SUPFAM" id="SSF101898">
    <property type="entry name" value="NHL repeat"/>
    <property type="match status" value="1"/>
</dbReference>
<dbReference type="InterPro" id="IPR001258">
    <property type="entry name" value="NHL_repeat"/>
</dbReference>
<feature type="compositionally biased region" description="Gly residues" evidence="3">
    <location>
        <begin position="876"/>
        <end position="887"/>
    </location>
</feature>
<organism evidence="4 5">
    <name type="scientific">Palleronia pontilimi</name>
    <dbReference type="NCBI Taxonomy" id="1964209"/>
    <lineage>
        <taxon>Bacteria</taxon>
        <taxon>Pseudomonadati</taxon>
        <taxon>Pseudomonadota</taxon>
        <taxon>Alphaproteobacteria</taxon>
        <taxon>Rhodobacterales</taxon>
        <taxon>Roseobacteraceae</taxon>
        <taxon>Palleronia</taxon>
    </lineage>
</organism>
<proteinExistence type="predicted"/>
<dbReference type="EMBL" id="JAEKPD010000025">
    <property type="protein sequence ID" value="MBJ3764447.1"/>
    <property type="molecule type" value="Genomic_DNA"/>
</dbReference>
<sequence length="899" mass="94673">MSGSVLLDRLRPGRDANDTSWVILRGARGWAQALGQGVVWNAARDGLELAPRARPELAEDWLPLAPVVGPDGTLYRCDPERDLLLAKRACDPDFAPVPGLGGPGFATGRFRMPAGVAVDRRGRVYVADAGNARVQVVDPKAAAVVAVLQDGLSLPVHVALGRCGTIYVADAGNGAIHVFGADFTPRAALPLATRDPVTDALWTAPPAPRPLAVAVLPGGTLVAFDPARAWLWHMTCTGAALPAQPWPDPWPEGWSPAARRFASEAEVVLGPIDGGSHDLAWHRVLVEADLPAGSALEVQSFAANRVDPPPAALWAPARPVPMPAAAADRPGAAYDRLVLADQGGWALWRPGRLTRAAPTLAELQGTGPDGTDELTLPAGAAARVVPGDVLRLTTPAGGSAEVTVTGAGAGACSLALSGPEAAFLAPLALHLIRRDGDALPFGPFDLGFLVDPGQAALPGTARDGRPEPAALPHALAAFLRPGDILSFGGAEPARAEVLELPSVPVTFKLAADVPGDFRDCTVALSAPQGRLVVREPLPDLGPRPAGQEVTVIQDALFERHALAWQGADTLWLAAPLAGAITQAGCTNARFPEPEATDRGRYLWLRLRLVGRGLPAPDGVGPPVLADATPLIRSLRVTGPRPSLLHWLPQVFAYRDPMQEPPGGNFLERFLALFEGQFTRIEEALDSVQRLMNPAAADPDWLDYVASWLDLAFDPSWPVARRRQLVIEGADLQAGRGTPAALRRYLEIYTGAPVGIAEDFRRRPPPPMQLGARGALGVAPIGPGVDDPERFAHRFTVTVQLPAGIDRRTATTAVREIIDRMKPAQTLYTLDAGRARARRIGIDMSIGAIVIPGPTRAAPCACDPEAAPGPRPHPGHVPGGFRLGGRLGHGPVSETRLQGG</sequence>
<dbReference type="RefSeq" id="WP_198917622.1">
    <property type="nucleotide sequence ID" value="NZ_JAEKPD010000025.1"/>
</dbReference>
<evidence type="ECO:0000313" key="5">
    <source>
        <dbReference type="Proteomes" id="UP000642488"/>
    </source>
</evidence>
<dbReference type="GO" id="GO:0008270">
    <property type="term" value="F:zinc ion binding"/>
    <property type="evidence" value="ECO:0007669"/>
    <property type="project" value="UniProtKB-KW"/>
</dbReference>
<keyword evidence="5" id="KW-1185">Reference proteome</keyword>
<reference evidence="4" key="1">
    <citation type="submission" date="2020-12" db="EMBL/GenBank/DDBJ databases">
        <title>Bacterial taxonomy.</title>
        <authorList>
            <person name="Pan X."/>
        </authorList>
    </citation>
    <scope>NUCLEOTIDE SEQUENCE</scope>
    <source>
        <strain evidence="4">KCTC 52957</strain>
    </source>
</reference>
<accession>A0A934MB76</accession>
<keyword evidence="1" id="KW-0677">Repeat</keyword>
<feature type="repeat" description="NHL" evidence="2">
    <location>
        <begin position="100"/>
        <end position="140"/>
    </location>
</feature>
<evidence type="ECO:0000256" key="1">
    <source>
        <dbReference type="ARBA" id="ARBA00022737"/>
    </source>
</evidence>
<gene>
    <name evidence="4" type="ORF">ILP92_17055</name>
</gene>
<name>A0A934MB76_9RHOB</name>
<dbReference type="Pfam" id="PF01436">
    <property type="entry name" value="NHL"/>
    <property type="match status" value="1"/>
</dbReference>
<dbReference type="PANTHER" id="PTHR24104">
    <property type="entry name" value="E3 UBIQUITIN-PROTEIN LIGASE NHLRC1-RELATED"/>
    <property type="match status" value="1"/>
</dbReference>
<dbReference type="PANTHER" id="PTHR24104:SF25">
    <property type="entry name" value="PROTEIN LIN-41"/>
    <property type="match status" value="1"/>
</dbReference>
<evidence type="ECO:0000256" key="2">
    <source>
        <dbReference type="PROSITE-ProRule" id="PRU00504"/>
    </source>
</evidence>
<dbReference type="InterPro" id="IPR011042">
    <property type="entry name" value="6-blade_b-propeller_TolB-like"/>
</dbReference>
<evidence type="ECO:0008006" key="6">
    <source>
        <dbReference type="Google" id="ProtNLM"/>
    </source>
</evidence>
<dbReference type="NCBIfam" id="TIGR02242">
    <property type="entry name" value="tail_TIGR02242"/>
    <property type="match status" value="1"/>
</dbReference>
<dbReference type="AlphaFoldDB" id="A0A934MB76"/>
<dbReference type="InterPro" id="IPR050952">
    <property type="entry name" value="TRIM-NHL_E3_ligases"/>
</dbReference>
<protein>
    <recommendedName>
        <fullName evidence="6">Phage tail protein domain-containing protein</fullName>
    </recommendedName>
</protein>
<dbReference type="InterPro" id="IPR006521">
    <property type="entry name" value="Tail_protein_I"/>
</dbReference>
<feature type="region of interest" description="Disordered" evidence="3">
    <location>
        <begin position="866"/>
        <end position="899"/>
    </location>
</feature>
<dbReference type="Gene3D" id="2.120.10.30">
    <property type="entry name" value="TolB, C-terminal domain"/>
    <property type="match status" value="1"/>
</dbReference>